<keyword evidence="1" id="KW-0812">Transmembrane</keyword>
<dbReference type="Pfam" id="PF22770">
    <property type="entry name" value="POP1_C"/>
    <property type="match status" value="1"/>
</dbReference>
<feature type="transmembrane region" description="Helical" evidence="1">
    <location>
        <begin position="87"/>
        <end position="114"/>
    </location>
</feature>
<keyword evidence="1" id="KW-0472">Membrane</keyword>
<dbReference type="EMBL" id="UYSL01001243">
    <property type="protein sequence ID" value="VDL65004.1"/>
    <property type="molecule type" value="Genomic_DNA"/>
</dbReference>
<name>A0A0N4XG57_NIPBR</name>
<feature type="domain" description="POP1 C-terminal" evidence="2">
    <location>
        <begin position="23"/>
        <end position="63"/>
    </location>
</feature>
<organism evidence="5">
    <name type="scientific">Nippostrongylus brasiliensis</name>
    <name type="common">Rat hookworm</name>
    <dbReference type="NCBI Taxonomy" id="27835"/>
    <lineage>
        <taxon>Eukaryota</taxon>
        <taxon>Metazoa</taxon>
        <taxon>Ecdysozoa</taxon>
        <taxon>Nematoda</taxon>
        <taxon>Chromadorea</taxon>
        <taxon>Rhabditida</taxon>
        <taxon>Rhabditina</taxon>
        <taxon>Rhabditomorpha</taxon>
        <taxon>Strongyloidea</taxon>
        <taxon>Heligmosomidae</taxon>
        <taxon>Nippostrongylus</taxon>
    </lineage>
</organism>
<protein>
    <submittedName>
        <fullName evidence="5">Overexpressed in colon carcinoma 1 protein</fullName>
    </submittedName>
</protein>
<dbReference type="WBParaSite" id="NBR_0000150901-mRNA-1">
    <property type="protein sequence ID" value="NBR_0000150901-mRNA-1"/>
    <property type="gene ID" value="NBR_0000150901"/>
</dbReference>
<keyword evidence="4" id="KW-1185">Reference proteome</keyword>
<dbReference type="STRING" id="27835.A0A0N4XG57"/>
<evidence type="ECO:0000256" key="1">
    <source>
        <dbReference type="SAM" id="Phobius"/>
    </source>
</evidence>
<reference evidence="5" key="1">
    <citation type="submission" date="2017-02" db="UniProtKB">
        <authorList>
            <consortium name="WormBaseParasite"/>
        </authorList>
    </citation>
    <scope>IDENTIFICATION</scope>
</reference>
<proteinExistence type="predicted"/>
<evidence type="ECO:0000313" key="3">
    <source>
        <dbReference type="EMBL" id="VDL65004.1"/>
    </source>
</evidence>
<dbReference type="InterPro" id="IPR055079">
    <property type="entry name" value="POP1_C"/>
</dbReference>
<keyword evidence="1" id="KW-1133">Transmembrane helix</keyword>
<evidence type="ECO:0000313" key="4">
    <source>
        <dbReference type="Proteomes" id="UP000271162"/>
    </source>
</evidence>
<evidence type="ECO:0000313" key="5">
    <source>
        <dbReference type="WBParaSite" id="NBR_0000150901-mRNA-1"/>
    </source>
</evidence>
<reference evidence="3 4" key="2">
    <citation type="submission" date="2018-11" db="EMBL/GenBank/DDBJ databases">
        <authorList>
            <consortium name="Pathogen Informatics"/>
        </authorList>
    </citation>
    <scope>NUCLEOTIDE SEQUENCE [LARGE SCALE GENOMIC DNA]</scope>
</reference>
<sequence length="116" mass="13061">MSLPIVAESCSNINGLLNSHSGALIPVELSCVARGKPRRYGLVCLPSKEDLDKIRNRHKNGPVIITQDPRDPDLEMDTNGKDHQVRFCIYFFTFSGFSVWSYASMFCCLCTLWTTD</sequence>
<evidence type="ECO:0000259" key="2">
    <source>
        <dbReference type="Pfam" id="PF22770"/>
    </source>
</evidence>
<accession>A0A0N4XG57</accession>
<gene>
    <name evidence="3" type="ORF">NBR_LOCUS1510</name>
</gene>
<dbReference type="AlphaFoldDB" id="A0A0N4XG57"/>
<dbReference type="Proteomes" id="UP000271162">
    <property type="component" value="Unassembled WGS sequence"/>
</dbReference>